<organism evidence="1">
    <name type="scientific">bioreactor metagenome</name>
    <dbReference type="NCBI Taxonomy" id="1076179"/>
    <lineage>
        <taxon>unclassified sequences</taxon>
        <taxon>metagenomes</taxon>
        <taxon>ecological metagenomes</taxon>
    </lineage>
</organism>
<gene>
    <name evidence="1" type="ORF">SDC9_159805</name>
</gene>
<dbReference type="EMBL" id="VSSQ01058838">
    <property type="protein sequence ID" value="MPN12487.1"/>
    <property type="molecule type" value="Genomic_DNA"/>
</dbReference>
<proteinExistence type="predicted"/>
<protein>
    <submittedName>
        <fullName evidence="1">Uncharacterized protein</fullName>
    </submittedName>
</protein>
<comment type="caution">
    <text evidence="1">The sequence shown here is derived from an EMBL/GenBank/DDBJ whole genome shotgun (WGS) entry which is preliminary data.</text>
</comment>
<dbReference type="AlphaFoldDB" id="A0A645FDU7"/>
<reference evidence="1" key="1">
    <citation type="submission" date="2019-08" db="EMBL/GenBank/DDBJ databases">
        <authorList>
            <person name="Kucharzyk K."/>
            <person name="Murdoch R.W."/>
            <person name="Higgins S."/>
            <person name="Loffler F."/>
        </authorList>
    </citation>
    <scope>NUCLEOTIDE SEQUENCE</scope>
</reference>
<accession>A0A645FDU7</accession>
<name>A0A645FDU7_9ZZZZ</name>
<evidence type="ECO:0000313" key="1">
    <source>
        <dbReference type="EMBL" id="MPN12487.1"/>
    </source>
</evidence>
<sequence length="70" mass="8284">MIAWYLFKIDRFQRGVQIAHRFKGTVGFNFFDHFKQNLCQRPRVVTGAVCLKFIHAEVFRQLAKLEGLQL</sequence>